<evidence type="ECO:0000256" key="7">
    <source>
        <dbReference type="ARBA" id="ARBA00022723"/>
    </source>
</evidence>
<keyword evidence="18" id="KW-1185">Reference proteome</keyword>
<comment type="pathway">
    <text evidence="3">Protein modification; protein ubiquitination.</text>
</comment>
<evidence type="ECO:0000256" key="8">
    <source>
        <dbReference type="ARBA" id="ARBA00022771"/>
    </source>
</evidence>
<dbReference type="OrthoDB" id="9984778at2759"/>
<sequence length="414" mass="45323">MAFHHRKLLNESVFDTVIDKFCQPYCDGITKPEGVCPVTCIDLCFPACSMPLLQIPPPPPPVPPPPPPPSPPFSESPLGKSQMLSLPLTISLAVLATAFFFFTCYTIYKFYSNWYGSRRRPPRRGQPGEEQGRDDFLDEDHGPVIDHPIWYIRTIGLQPSVISAITVVNYKKGDGLIEGRDCSICLNEFQDDETLRLLPKCNHAFHIPCIDTWLRSHTNCPMCRAGIVNNAAALPSEELVVQNSGLVEEAGVRVSGSDREIRRDQENEASELRIGIEDHGSASLAETGLKMNENLGEDEGNRDRQGLDGVQPMRRSVSVDSLSASMISAAVANAFSGQPNSNSGKQIVELKEPTVGVIAKRAGFNQSLLRLVGSPSIGRSTQTGDSSLKRSLSCSAKLLLSRDSSRHRNSVVPE</sequence>
<evidence type="ECO:0000256" key="15">
    <source>
        <dbReference type="SAM" id="MobiDB-lite"/>
    </source>
</evidence>
<gene>
    <name evidence="19" type="primary">LOC105169258</name>
</gene>
<evidence type="ECO:0000256" key="12">
    <source>
        <dbReference type="ARBA" id="ARBA00023136"/>
    </source>
</evidence>
<dbReference type="InterPro" id="IPR001841">
    <property type="entry name" value="Znf_RING"/>
</dbReference>
<evidence type="ECO:0000259" key="17">
    <source>
        <dbReference type="PROSITE" id="PS50089"/>
    </source>
</evidence>
<feature type="domain" description="RING-type" evidence="17">
    <location>
        <begin position="182"/>
        <end position="224"/>
    </location>
</feature>
<dbReference type="SUPFAM" id="SSF57850">
    <property type="entry name" value="RING/U-box"/>
    <property type="match status" value="1"/>
</dbReference>
<evidence type="ECO:0000313" key="18">
    <source>
        <dbReference type="Proteomes" id="UP000504604"/>
    </source>
</evidence>
<evidence type="ECO:0000313" key="19">
    <source>
        <dbReference type="RefSeq" id="XP_011087927.2"/>
    </source>
</evidence>
<dbReference type="UniPathway" id="UPA00143"/>
<feature type="transmembrane region" description="Helical" evidence="16">
    <location>
        <begin position="88"/>
        <end position="111"/>
    </location>
</feature>
<feature type="compositionally biased region" description="Pro residues" evidence="15">
    <location>
        <begin position="59"/>
        <end position="74"/>
    </location>
</feature>
<dbReference type="SMART" id="SM00184">
    <property type="entry name" value="RING"/>
    <property type="match status" value="1"/>
</dbReference>
<evidence type="ECO:0000256" key="14">
    <source>
        <dbReference type="PROSITE-ProRule" id="PRU00175"/>
    </source>
</evidence>
<evidence type="ECO:0000256" key="3">
    <source>
        <dbReference type="ARBA" id="ARBA00004906"/>
    </source>
</evidence>
<keyword evidence="6 16" id="KW-0812">Transmembrane</keyword>
<dbReference type="GO" id="GO:0016567">
    <property type="term" value="P:protein ubiquitination"/>
    <property type="evidence" value="ECO:0007669"/>
    <property type="project" value="UniProtKB-UniPathway"/>
</dbReference>
<dbReference type="Pfam" id="PF13639">
    <property type="entry name" value="zf-RING_2"/>
    <property type="match status" value="1"/>
</dbReference>
<dbReference type="GO" id="GO:0008270">
    <property type="term" value="F:zinc ion binding"/>
    <property type="evidence" value="ECO:0007669"/>
    <property type="project" value="UniProtKB-KW"/>
</dbReference>
<feature type="compositionally biased region" description="Basic and acidic residues" evidence="15">
    <location>
        <begin position="126"/>
        <end position="138"/>
    </location>
</feature>
<dbReference type="PROSITE" id="PS50089">
    <property type="entry name" value="ZF_RING_2"/>
    <property type="match status" value="1"/>
</dbReference>
<feature type="region of interest" description="Disordered" evidence="15">
    <location>
        <begin position="119"/>
        <end position="138"/>
    </location>
</feature>
<dbReference type="Gene3D" id="3.30.40.10">
    <property type="entry name" value="Zinc/RING finger domain, C3HC4 (zinc finger)"/>
    <property type="match status" value="1"/>
</dbReference>
<keyword evidence="8 14" id="KW-0863">Zinc-finger</keyword>
<dbReference type="PANTHER" id="PTHR46913">
    <property type="entry name" value="RING-H2 FINGER PROTEIN ATL16"/>
    <property type="match status" value="1"/>
</dbReference>
<dbReference type="InterPro" id="IPR044600">
    <property type="entry name" value="ATL1/ATL16-like"/>
</dbReference>
<evidence type="ECO:0000256" key="16">
    <source>
        <dbReference type="SAM" id="Phobius"/>
    </source>
</evidence>
<evidence type="ECO:0000256" key="5">
    <source>
        <dbReference type="ARBA" id="ARBA00022679"/>
    </source>
</evidence>
<dbReference type="CDD" id="cd16461">
    <property type="entry name" value="RING-H2_EL5-like"/>
    <property type="match status" value="1"/>
</dbReference>
<evidence type="ECO:0000256" key="13">
    <source>
        <dbReference type="ARBA" id="ARBA00024209"/>
    </source>
</evidence>
<dbReference type="KEGG" id="sind:105169258"/>
<protein>
    <recommendedName>
        <fullName evidence="4">RING-type E3 ubiquitin transferase</fullName>
        <ecNumber evidence="4">2.3.2.27</ecNumber>
    </recommendedName>
</protein>
<dbReference type="RefSeq" id="XP_011087927.2">
    <property type="nucleotide sequence ID" value="XM_011089625.2"/>
</dbReference>
<evidence type="ECO:0000256" key="2">
    <source>
        <dbReference type="ARBA" id="ARBA00004167"/>
    </source>
</evidence>
<reference evidence="19" key="1">
    <citation type="submission" date="2025-08" db="UniProtKB">
        <authorList>
            <consortium name="RefSeq"/>
        </authorList>
    </citation>
    <scope>IDENTIFICATION</scope>
</reference>
<evidence type="ECO:0000256" key="1">
    <source>
        <dbReference type="ARBA" id="ARBA00000900"/>
    </source>
</evidence>
<keyword evidence="11 16" id="KW-1133">Transmembrane helix</keyword>
<comment type="catalytic activity">
    <reaction evidence="1">
        <text>S-ubiquitinyl-[E2 ubiquitin-conjugating enzyme]-L-cysteine + [acceptor protein]-L-lysine = [E2 ubiquitin-conjugating enzyme]-L-cysteine + N(6)-ubiquitinyl-[acceptor protein]-L-lysine.</text>
        <dbReference type="EC" id="2.3.2.27"/>
    </reaction>
</comment>
<dbReference type="GO" id="GO:0016020">
    <property type="term" value="C:membrane"/>
    <property type="evidence" value="ECO:0007669"/>
    <property type="project" value="UniProtKB-SubCell"/>
</dbReference>
<evidence type="ECO:0000256" key="6">
    <source>
        <dbReference type="ARBA" id="ARBA00022692"/>
    </source>
</evidence>
<evidence type="ECO:0000256" key="11">
    <source>
        <dbReference type="ARBA" id="ARBA00022989"/>
    </source>
</evidence>
<dbReference type="AlphaFoldDB" id="A0A6I9TSS7"/>
<dbReference type="PANTHER" id="PTHR46913:SF19">
    <property type="entry name" value="RING-TYPE E3 UBIQUITIN TRANSFERASE"/>
    <property type="match status" value="1"/>
</dbReference>
<evidence type="ECO:0000256" key="10">
    <source>
        <dbReference type="ARBA" id="ARBA00022833"/>
    </source>
</evidence>
<dbReference type="SMART" id="SM01197">
    <property type="entry name" value="FANCL_C"/>
    <property type="match status" value="1"/>
</dbReference>
<dbReference type="GeneID" id="105169258"/>
<keyword evidence="7" id="KW-0479">Metal-binding</keyword>
<dbReference type="Proteomes" id="UP000504604">
    <property type="component" value="Linkage group LG8"/>
</dbReference>
<proteinExistence type="inferred from homology"/>
<evidence type="ECO:0000256" key="9">
    <source>
        <dbReference type="ARBA" id="ARBA00022786"/>
    </source>
</evidence>
<dbReference type="EC" id="2.3.2.27" evidence="4"/>
<accession>A0A6I9TSS7</accession>
<keyword evidence="10" id="KW-0862">Zinc</keyword>
<comment type="similarity">
    <text evidence="13">Belongs to the RING-type zinc finger family. ATL subfamily.</text>
</comment>
<keyword evidence="12 16" id="KW-0472">Membrane</keyword>
<comment type="subcellular location">
    <subcellularLocation>
        <location evidence="2">Membrane</location>
        <topology evidence="2">Single-pass membrane protein</topology>
    </subcellularLocation>
</comment>
<dbReference type="InterPro" id="IPR013083">
    <property type="entry name" value="Znf_RING/FYVE/PHD"/>
</dbReference>
<keyword evidence="9" id="KW-0833">Ubl conjugation pathway</keyword>
<feature type="region of interest" description="Disordered" evidence="15">
    <location>
        <begin position="59"/>
        <end position="78"/>
    </location>
</feature>
<keyword evidence="5" id="KW-0808">Transferase</keyword>
<organism evidence="18 19">
    <name type="scientific">Sesamum indicum</name>
    <name type="common">Oriental sesame</name>
    <name type="synonym">Sesamum orientale</name>
    <dbReference type="NCBI Taxonomy" id="4182"/>
    <lineage>
        <taxon>Eukaryota</taxon>
        <taxon>Viridiplantae</taxon>
        <taxon>Streptophyta</taxon>
        <taxon>Embryophyta</taxon>
        <taxon>Tracheophyta</taxon>
        <taxon>Spermatophyta</taxon>
        <taxon>Magnoliopsida</taxon>
        <taxon>eudicotyledons</taxon>
        <taxon>Gunneridae</taxon>
        <taxon>Pentapetalae</taxon>
        <taxon>asterids</taxon>
        <taxon>lamiids</taxon>
        <taxon>Lamiales</taxon>
        <taxon>Pedaliaceae</taxon>
        <taxon>Sesamum</taxon>
    </lineage>
</organism>
<dbReference type="FunFam" id="3.30.40.10:FF:000233">
    <property type="entry name" value="RING-H2 finger protein ATL54"/>
    <property type="match status" value="1"/>
</dbReference>
<name>A0A6I9TSS7_SESIN</name>
<evidence type="ECO:0000256" key="4">
    <source>
        <dbReference type="ARBA" id="ARBA00012483"/>
    </source>
</evidence>
<dbReference type="InParanoid" id="A0A6I9TSS7"/>
<dbReference type="GO" id="GO:0061630">
    <property type="term" value="F:ubiquitin protein ligase activity"/>
    <property type="evidence" value="ECO:0007669"/>
    <property type="project" value="UniProtKB-EC"/>
</dbReference>